<gene>
    <name evidence="1" type="ORF">GEV33_008203</name>
</gene>
<dbReference type="Proteomes" id="UP000719412">
    <property type="component" value="Unassembled WGS sequence"/>
</dbReference>
<dbReference type="EMBL" id="JABDTM020024141">
    <property type="protein sequence ID" value="KAH0814591.1"/>
    <property type="molecule type" value="Genomic_DNA"/>
</dbReference>
<proteinExistence type="predicted"/>
<accession>A0A8J6HH16</accession>
<evidence type="ECO:0000313" key="1">
    <source>
        <dbReference type="EMBL" id="KAH0814591.1"/>
    </source>
</evidence>
<evidence type="ECO:0000313" key="2">
    <source>
        <dbReference type="Proteomes" id="UP000719412"/>
    </source>
</evidence>
<organism evidence="1 2">
    <name type="scientific">Tenebrio molitor</name>
    <name type="common">Yellow mealworm beetle</name>
    <dbReference type="NCBI Taxonomy" id="7067"/>
    <lineage>
        <taxon>Eukaryota</taxon>
        <taxon>Metazoa</taxon>
        <taxon>Ecdysozoa</taxon>
        <taxon>Arthropoda</taxon>
        <taxon>Hexapoda</taxon>
        <taxon>Insecta</taxon>
        <taxon>Pterygota</taxon>
        <taxon>Neoptera</taxon>
        <taxon>Endopterygota</taxon>
        <taxon>Coleoptera</taxon>
        <taxon>Polyphaga</taxon>
        <taxon>Cucujiformia</taxon>
        <taxon>Tenebrionidae</taxon>
        <taxon>Tenebrio</taxon>
    </lineage>
</organism>
<keyword evidence="2" id="KW-1185">Reference proteome</keyword>
<name>A0A8J6HH16_TENMO</name>
<comment type="caution">
    <text evidence="1">The sequence shown here is derived from an EMBL/GenBank/DDBJ whole genome shotgun (WGS) entry which is preliminary data.</text>
</comment>
<reference evidence="1" key="1">
    <citation type="journal article" date="2020" name="J Insects Food Feed">
        <title>The yellow mealworm (Tenebrio molitor) genome: a resource for the emerging insects as food and feed industry.</title>
        <authorList>
            <person name="Eriksson T."/>
            <person name="Andere A."/>
            <person name="Kelstrup H."/>
            <person name="Emery V."/>
            <person name="Picard C."/>
        </authorList>
    </citation>
    <scope>NUCLEOTIDE SEQUENCE</scope>
    <source>
        <strain evidence="1">Stoneville</strain>
        <tissue evidence="1">Whole head</tissue>
    </source>
</reference>
<dbReference type="AlphaFoldDB" id="A0A8J6HH16"/>
<reference evidence="1" key="2">
    <citation type="submission" date="2021-08" db="EMBL/GenBank/DDBJ databases">
        <authorList>
            <person name="Eriksson T."/>
        </authorList>
    </citation>
    <scope>NUCLEOTIDE SEQUENCE</scope>
    <source>
        <strain evidence="1">Stoneville</strain>
        <tissue evidence="1">Whole head</tissue>
    </source>
</reference>
<protein>
    <submittedName>
        <fullName evidence="1">Uncharacterized protein</fullName>
    </submittedName>
</protein>
<sequence length="689" mass="76809">MNRNGSVWHRGCIVHEIIALCFAEQRPLSRVCKFPKLWPRSDELGLDESPLSEGQARPVVRATLKIYGGRWRRFFTKRSESLTVLTSTGYSTREGGVQRWLPDLIELTSGTQWLHFPRSDNLVSRAVRLRSPIPSGKTNRGDPSQYSLITRNPRFTLLQTEDRDLIGTALGGNISNGERNVVADGVVKSQNRVVSRTVFENFRFRSIFGSTVHRRVRLEILVVLRDIPWSIFKRRSERSSVKTLRIFRDKPSENGGERPAVRHPLIERPCVLARATATPSNATCRPPSPRSWLDRAERIFNPERVPVRFTPDASCFPVCDFLIARTTEEPSVIVSVVIASHSGVTRPSTPKPTTLPTILPFMRPDLRKHLCVEPNRFERTDLSGSIARAKFNSSSIALFDTVEDGPRVCTDISASCSEDLQGSGRRSGFMGAACEFARKGEVFRGGGSRAPPPLDAKEQVRSGCILQGGGVNEDETDFPNGPACIFIKIVVNIYKAISMCSTSAGGEKIRLATMWKCNNKCLQGRMRKLPHAGGENLTRSTCATYGLVQHRPPVQHASLKTDPPAPGSFFIVSSPESTFRTGTTVISLVRIDRTIRNVWGVTCGRLEGSDASDLSIRTRKWEFFADKIPSTQLENVSRIPNEYAKISIVDSYDNRVYDIRCLFRCAVLDGRMGNIGKVKEDDEPNGSKF</sequence>